<dbReference type="PANTHER" id="PTHR43320">
    <property type="entry name" value="SUGAR KINASE"/>
    <property type="match status" value="1"/>
</dbReference>
<dbReference type="OrthoDB" id="9775849at2"/>
<reference evidence="5 6" key="1">
    <citation type="journal article" date="2016" name="Int. J. Syst. Evol. Microbiol.">
        <title>Arsenicitalea aurantiaca gen. nov., sp. nov., a new member of the family Hyphomicrobiaceae, isolated from high-arsenic sediment.</title>
        <authorList>
            <person name="Mu Y."/>
            <person name="Zhou L."/>
            <person name="Zeng X.C."/>
            <person name="Liu L."/>
            <person name="Pan Y."/>
            <person name="Chen X."/>
            <person name="Wang J."/>
            <person name="Li S."/>
            <person name="Li W.J."/>
            <person name="Wang Y."/>
        </authorList>
    </citation>
    <scope>NUCLEOTIDE SEQUENCE [LARGE SCALE GENOMIC DNA]</scope>
    <source>
        <strain evidence="5 6">42-50</strain>
    </source>
</reference>
<evidence type="ECO:0000256" key="3">
    <source>
        <dbReference type="ARBA" id="ARBA00022777"/>
    </source>
</evidence>
<dbReference type="Proteomes" id="UP000281547">
    <property type="component" value="Unassembled WGS sequence"/>
</dbReference>
<dbReference type="InterPro" id="IPR052700">
    <property type="entry name" value="Carb_kinase_PfkB-like"/>
</dbReference>
<evidence type="ECO:0000259" key="4">
    <source>
        <dbReference type="Pfam" id="PF00294"/>
    </source>
</evidence>
<accession>A0A433X5G6</accession>
<dbReference type="InterPro" id="IPR002173">
    <property type="entry name" value="Carboh/pur_kinase_PfkB_CS"/>
</dbReference>
<protein>
    <submittedName>
        <fullName evidence="5">Ribokinase</fullName>
    </submittedName>
</protein>
<dbReference type="PANTHER" id="PTHR43320:SF3">
    <property type="entry name" value="CARBOHYDRATE KINASE PFKB DOMAIN-CONTAINING PROTEIN"/>
    <property type="match status" value="1"/>
</dbReference>
<keyword evidence="6" id="KW-1185">Reference proteome</keyword>
<name>A0A433X5G6_9HYPH</name>
<evidence type="ECO:0000256" key="1">
    <source>
        <dbReference type="ARBA" id="ARBA00010688"/>
    </source>
</evidence>
<feature type="domain" description="Carbohydrate kinase PfkB" evidence="4">
    <location>
        <begin position="6"/>
        <end position="294"/>
    </location>
</feature>
<dbReference type="GO" id="GO:0016301">
    <property type="term" value="F:kinase activity"/>
    <property type="evidence" value="ECO:0007669"/>
    <property type="project" value="UniProtKB-KW"/>
</dbReference>
<dbReference type="Gene3D" id="3.40.1190.20">
    <property type="match status" value="1"/>
</dbReference>
<dbReference type="SUPFAM" id="SSF53613">
    <property type="entry name" value="Ribokinase-like"/>
    <property type="match status" value="1"/>
</dbReference>
<dbReference type="AlphaFoldDB" id="A0A433X5G6"/>
<keyword evidence="3 5" id="KW-0418">Kinase</keyword>
<dbReference type="PROSITE" id="PS00584">
    <property type="entry name" value="PFKB_KINASES_2"/>
    <property type="match status" value="1"/>
</dbReference>
<comment type="caution">
    <text evidence="5">The sequence shown here is derived from an EMBL/GenBank/DDBJ whole genome shotgun (WGS) entry which is preliminary data.</text>
</comment>
<dbReference type="Pfam" id="PF00294">
    <property type="entry name" value="PfkB"/>
    <property type="match status" value="1"/>
</dbReference>
<keyword evidence="2" id="KW-0808">Transferase</keyword>
<comment type="similarity">
    <text evidence="1">Belongs to the carbohydrate kinase PfkB family.</text>
</comment>
<gene>
    <name evidence="5" type="ORF">EMQ25_14305</name>
</gene>
<organism evidence="5 6">
    <name type="scientific">Arsenicitalea aurantiaca</name>
    <dbReference type="NCBI Taxonomy" id="1783274"/>
    <lineage>
        <taxon>Bacteria</taxon>
        <taxon>Pseudomonadati</taxon>
        <taxon>Pseudomonadota</taxon>
        <taxon>Alphaproteobacteria</taxon>
        <taxon>Hyphomicrobiales</taxon>
        <taxon>Devosiaceae</taxon>
        <taxon>Arsenicitalea</taxon>
    </lineage>
</organism>
<dbReference type="EMBL" id="RZNJ01000005">
    <property type="protein sequence ID" value="RUT29294.1"/>
    <property type="molecule type" value="Genomic_DNA"/>
</dbReference>
<evidence type="ECO:0000313" key="5">
    <source>
        <dbReference type="EMBL" id="RUT29294.1"/>
    </source>
</evidence>
<sequence length="299" mass="30274">MTGGSRVLVIGDVMTDIIVMAEGALVRGSDRRAAITSRPGGSGANQAVWLARMDAPVDFAARVGASDRRMYEAYFRGLGVVPVLAGDEAKPTGVLVTIVDPGGERSFFTDRGANLNLCEDDLTPDLLQSIGFVMVSGYSFFSPGPRAAVVALLAAAAGQGVARAVDAASVGFLEEVGAEAFLSWTKGADMLFANEAEALLLSGESEPQAQMEALGQHYAQVVLKRGAAGAMLGGRDGIALSLAAPAVEAIDTTGAGDAFAAGFIALQLRGGSAAECLLAGIEAGSAAVQQIGGQPVDAG</sequence>
<proteinExistence type="inferred from homology"/>
<dbReference type="InterPro" id="IPR011611">
    <property type="entry name" value="PfkB_dom"/>
</dbReference>
<evidence type="ECO:0000256" key="2">
    <source>
        <dbReference type="ARBA" id="ARBA00022679"/>
    </source>
</evidence>
<dbReference type="RefSeq" id="WP_127189284.1">
    <property type="nucleotide sequence ID" value="NZ_RZNJ01000005.1"/>
</dbReference>
<dbReference type="InterPro" id="IPR029056">
    <property type="entry name" value="Ribokinase-like"/>
</dbReference>
<evidence type="ECO:0000313" key="6">
    <source>
        <dbReference type="Proteomes" id="UP000281547"/>
    </source>
</evidence>